<dbReference type="RefSeq" id="WP_230221533.1">
    <property type="nucleotide sequence ID" value="NZ_JAJKFT010000010.1"/>
</dbReference>
<evidence type="ECO:0000256" key="1">
    <source>
        <dbReference type="SAM" id="SignalP"/>
    </source>
</evidence>
<dbReference type="Gene3D" id="1.25.10.10">
    <property type="entry name" value="Leucine-rich Repeat Variant"/>
    <property type="match status" value="1"/>
</dbReference>
<dbReference type="InterPro" id="IPR016024">
    <property type="entry name" value="ARM-type_fold"/>
</dbReference>
<dbReference type="InterPro" id="IPR011989">
    <property type="entry name" value="ARM-like"/>
</dbReference>
<evidence type="ECO:0000313" key="2">
    <source>
        <dbReference type="EMBL" id="MCC9630413.1"/>
    </source>
</evidence>
<dbReference type="AlphaFoldDB" id="A0A9X1MNI0"/>
<gene>
    <name evidence="2" type="ORF">LOC68_18620</name>
</gene>
<keyword evidence="1" id="KW-0732">Signal</keyword>
<keyword evidence="3" id="KW-1185">Reference proteome</keyword>
<feature type="chain" id="PRO_5040837390" description="Tetratricopeptide repeat protein" evidence="1">
    <location>
        <begin position="22"/>
        <end position="423"/>
    </location>
</feature>
<evidence type="ECO:0008006" key="4">
    <source>
        <dbReference type="Google" id="ProtNLM"/>
    </source>
</evidence>
<accession>A0A9X1MNI0</accession>
<comment type="caution">
    <text evidence="2">The sequence shown here is derived from an EMBL/GenBank/DDBJ whole genome shotgun (WGS) entry which is preliminary data.</text>
</comment>
<evidence type="ECO:0000313" key="3">
    <source>
        <dbReference type="Proteomes" id="UP001139103"/>
    </source>
</evidence>
<dbReference type="SUPFAM" id="SSF48371">
    <property type="entry name" value="ARM repeat"/>
    <property type="match status" value="1"/>
</dbReference>
<sequence>MRFTWLLAAVCWTLAIQPAWSDRVVLVSGGKVTGDLEETPGDSDAPRRIVSPQGVLELAPEVIVDIEREPPELIEYRDRARRAAMTLVDQWSLIEWCRQNSLYDEANAHCELILKLDPEHLQARTLLGYQKRNGEWKQREDYMQSRGFIRYDGRWRMHQQVQLLEERKMIREAQIDWWLKFKRWRESLGTPQERDNQIDFSQVRDPMAMTGLIRLLGREDNIRLQRLYVETLGNLDHGVALGFLIDHSVFQNNPEHREMCMIEVLKHRHPMMVELYVRFLEDYDNAMVNRAADCLAALDYPSAIVPLATALQTRHKVREFRQSAGEKRPHEVNPIFHYSQIPPNGRFDVAGPSPSYRKKTLDEILESSQTTHTTGWAKNESVYSALRTLTDGCDFGYHVANWKAWYTQQQLAATPVIQGRRGD</sequence>
<dbReference type="EMBL" id="JAJKFT010000010">
    <property type="protein sequence ID" value="MCC9630413.1"/>
    <property type="molecule type" value="Genomic_DNA"/>
</dbReference>
<feature type="signal peptide" evidence="1">
    <location>
        <begin position="1"/>
        <end position="21"/>
    </location>
</feature>
<proteinExistence type="predicted"/>
<reference evidence="2" key="1">
    <citation type="submission" date="2021-11" db="EMBL/GenBank/DDBJ databases">
        <title>Genome sequence.</title>
        <authorList>
            <person name="Sun Q."/>
        </authorList>
    </citation>
    <scope>NUCLEOTIDE SEQUENCE</scope>
    <source>
        <strain evidence="2">JC732</strain>
    </source>
</reference>
<protein>
    <recommendedName>
        <fullName evidence="4">Tetratricopeptide repeat protein</fullName>
    </recommendedName>
</protein>
<organism evidence="2 3">
    <name type="scientific">Blastopirellula sediminis</name>
    <dbReference type="NCBI Taxonomy" id="2894196"/>
    <lineage>
        <taxon>Bacteria</taxon>
        <taxon>Pseudomonadati</taxon>
        <taxon>Planctomycetota</taxon>
        <taxon>Planctomycetia</taxon>
        <taxon>Pirellulales</taxon>
        <taxon>Pirellulaceae</taxon>
        <taxon>Blastopirellula</taxon>
    </lineage>
</organism>
<dbReference type="Proteomes" id="UP001139103">
    <property type="component" value="Unassembled WGS sequence"/>
</dbReference>
<name>A0A9X1MNI0_9BACT</name>